<feature type="region of interest" description="Disordered" evidence="2">
    <location>
        <begin position="91"/>
        <end position="110"/>
    </location>
</feature>
<reference evidence="3 4" key="1">
    <citation type="journal article" date="2004" name="Science">
        <title>The genome of the diatom Thalassiosira pseudonana: ecology, evolution, and metabolism.</title>
        <authorList>
            <person name="Armbrust E.V."/>
            <person name="Berges J.A."/>
            <person name="Bowler C."/>
            <person name="Green B.R."/>
            <person name="Martinez D."/>
            <person name="Putnam N.H."/>
            <person name="Zhou S."/>
            <person name="Allen A.E."/>
            <person name="Apt K.E."/>
            <person name="Bechner M."/>
            <person name="Brzezinski M.A."/>
            <person name="Chaal B.K."/>
            <person name="Chiovitti A."/>
            <person name="Davis A.K."/>
            <person name="Demarest M.S."/>
            <person name="Detter J.C."/>
            <person name="Glavina T."/>
            <person name="Goodstein D."/>
            <person name="Hadi M.Z."/>
            <person name="Hellsten U."/>
            <person name="Hildebrand M."/>
            <person name="Jenkins B.D."/>
            <person name="Jurka J."/>
            <person name="Kapitonov V.V."/>
            <person name="Kroger N."/>
            <person name="Lau W.W."/>
            <person name="Lane T.W."/>
            <person name="Larimer F.W."/>
            <person name="Lippmeier J.C."/>
            <person name="Lucas S."/>
            <person name="Medina M."/>
            <person name="Montsant A."/>
            <person name="Obornik M."/>
            <person name="Parker M.S."/>
            <person name="Palenik B."/>
            <person name="Pazour G.J."/>
            <person name="Richardson P.M."/>
            <person name="Rynearson T.A."/>
            <person name="Saito M.A."/>
            <person name="Schwartz D.C."/>
            <person name="Thamatrakoln K."/>
            <person name="Valentin K."/>
            <person name="Vardi A."/>
            <person name="Wilkerson F.P."/>
            <person name="Rokhsar D.S."/>
        </authorList>
    </citation>
    <scope>NUCLEOTIDE SEQUENCE [LARGE SCALE GENOMIC DNA]</scope>
    <source>
        <strain evidence="3 4">CCMP1335</strain>
    </source>
</reference>
<dbReference type="EMBL" id="CM000640">
    <property type="protein sequence ID" value="EED93988.1"/>
    <property type="molecule type" value="Genomic_DNA"/>
</dbReference>
<reference evidence="3 4" key="2">
    <citation type="journal article" date="2008" name="Nature">
        <title>The Phaeodactylum genome reveals the evolutionary history of diatom genomes.</title>
        <authorList>
            <person name="Bowler C."/>
            <person name="Allen A.E."/>
            <person name="Badger J.H."/>
            <person name="Grimwood J."/>
            <person name="Jabbari K."/>
            <person name="Kuo A."/>
            <person name="Maheswari U."/>
            <person name="Martens C."/>
            <person name="Maumus F."/>
            <person name="Otillar R.P."/>
            <person name="Rayko E."/>
            <person name="Salamov A."/>
            <person name="Vandepoele K."/>
            <person name="Beszteri B."/>
            <person name="Gruber A."/>
            <person name="Heijde M."/>
            <person name="Katinka M."/>
            <person name="Mock T."/>
            <person name="Valentin K."/>
            <person name="Verret F."/>
            <person name="Berges J.A."/>
            <person name="Brownlee C."/>
            <person name="Cadoret J.P."/>
            <person name="Chiovitti A."/>
            <person name="Choi C.J."/>
            <person name="Coesel S."/>
            <person name="De Martino A."/>
            <person name="Detter J.C."/>
            <person name="Durkin C."/>
            <person name="Falciatore A."/>
            <person name="Fournet J."/>
            <person name="Haruta M."/>
            <person name="Huysman M.J."/>
            <person name="Jenkins B.D."/>
            <person name="Jiroutova K."/>
            <person name="Jorgensen R.E."/>
            <person name="Joubert Y."/>
            <person name="Kaplan A."/>
            <person name="Kroger N."/>
            <person name="Kroth P.G."/>
            <person name="La Roche J."/>
            <person name="Lindquist E."/>
            <person name="Lommer M."/>
            <person name="Martin-Jezequel V."/>
            <person name="Lopez P.J."/>
            <person name="Lucas S."/>
            <person name="Mangogna M."/>
            <person name="McGinnis K."/>
            <person name="Medlin L.K."/>
            <person name="Montsant A."/>
            <person name="Oudot-Le Secq M.P."/>
            <person name="Napoli C."/>
            <person name="Obornik M."/>
            <person name="Parker M.S."/>
            <person name="Petit J.L."/>
            <person name="Porcel B.M."/>
            <person name="Poulsen N."/>
            <person name="Robison M."/>
            <person name="Rychlewski L."/>
            <person name="Rynearson T.A."/>
            <person name="Schmutz J."/>
            <person name="Shapiro H."/>
            <person name="Siaut M."/>
            <person name="Stanley M."/>
            <person name="Sussman M.R."/>
            <person name="Taylor A.R."/>
            <person name="Vardi A."/>
            <person name="von Dassow P."/>
            <person name="Vyverman W."/>
            <person name="Willis A."/>
            <person name="Wyrwicz L.S."/>
            <person name="Rokhsar D.S."/>
            <person name="Weissenbach J."/>
            <person name="Armbrust E.V."/>
            <person name="Green B.R."/>
            <person name="Van de Peer Y."/>
            <person name="Grigoriev I.V."/>
        </authorList>
    </citation>
    <scope>NUCLEOTIDE SEQUENCE [LARGE SCALE GENOMIC DNA]</scope>
    <source>
        <strain evidence="3 4">CCMP1335</strain>
    </source>
</reference>
<dbReference type="RefSeq" id="XP_002288552.1">
    <property type="nucleotide sequence ID" value="XM_002288516.1"/>
</dbReference>
<accession>B8BW87</accession>
<dbReference type="Proteomes" id="UP000001449">
    <property type="component" value="Chromosome 3"/>
</dbReference>
<dbReference type="InParanoid" id="B8BW87"/>
<feature type="compositionally biased region" description="Acidic residues" evidence="2">
    <location>
        <begin position="91"/>
        <end position="104"/>
    </location>
</feature>
<evidence type="ECO:0000313" key="4">
    <source>
        <dbReference type="Proteomes" id="UP000001449"/>
    </source>
</evidence>
<feature type="coiled-coil region" evidence="1">
    <location>
        <begin position="504"/>
        <end position="535"/>
    </location>
</feature>
<protein>
    <recommendedName>
        <fullName evidence="5">PDZ domain-containing protein</fullName>
    </recommendedName>
</protein>
<dbReference type="KEGG" id="tps:THAPSDRAFT_21977"/>
<evidence type="ECO:0000256" key="1">
    <source>
        <dbReference type="SAM" id="Coils"/>
    </source>
</evidence>
<dbReference type="HOGENOM" id="CLU_457534_0_0_1"/>
<evidence type="ECO:0000313" key="3">
    <source>
        <dbReference type="EMBL" id="EED93988.1"/>
    </source>
</evidence>
<proteinExistence type="predicted"/>
<dbReference type="PaxDb" id="35128-Thaps21977"/>
<dbReference type="AlphaFoldDB" id="B8BW87"/>
<name>B8BW87_THAPS</name>
<keyword evidence="1" id="KW-0175">Coiled coil</keyword>
<keyword evidence="4" id="KW-1185">Reference proteome</keyword>
<gene>
    <name evidence="3" type="ORF">THAPSDRAFT_21977</name>
</gene>
<dbReference type="GeneID" id="7445382"/>
<evidence type="ECO:0000256" key="2">
    <source>
        <dbReference type="SAM" id="MobiDB-lite"/>
    </source>
</evidence>
<evidence type="ECO:0008006" key="5">
    <source>
        <dbReference type="Google" id="ProtNLM"/>
    </source>
</evidence>
<organism evidence="3 4">
    <name type="scientific">Thalassiosira pseudonana</name>
    <name type="common">Marine diatom</name>
    <name type="synonym">Cyclotella nana</name>
    <dbReference type="NCBI Taxonomy" id="35128"/>
    <lineage>
        <taxon>Eukaryota</taxon>
        <taxon>Sar</taxon>
        <taxon>Stramenopiles</taxon>
        <taxon>Ochrophyta</taxon>
        <taxon>Bacillariophyta</taxon>
        <taxon>Coscinodiscophyceae</taxon>
        <taxon>Thalassiosirophycidae</taxon>
        <taxon>Thalassiosirales</taxon>
        <taxon>Thalassiosiraceae</taxon>
        <taxon>Thalassiosira</taxon>
    </lineage>
</organism>
<sequence length="597" mass="65658">MSSAVVIGGILDDSIFSQYNKSLGGLEGAVVVSVNDVPVQNPRYATELLRLAVGEVKLTVSLDAERGSDGIVRGGGYLCSCWDMLESNSMEDLETDEQEIDQDEASMSQPKDDGLEMVYDDSKQVIIVSAGGGDTSFGRYTSRPMLRDASLFSPSGSMSSSDTPRSVCSTDNAPKSFFVEHNYSKTKEDIIRDTSAGITQAIESSEDATCTKSTTQVGTSKFDGDATFELISKIVCCDDGPNSASTPDTTKDAELEVYTSKSNDLCQVTKAKSPFDRWSNNVCLTTSSTADLTELPSRSSTVEEEDTIIAYAATLDADNEPNGISSYSSIVVNTVQDVNLDNDKTLRIDAVVTSNENASADASRLSNSPSVYTTAPSVYTTSHQSYSSRSVLKRCDLSVDTSYLRDEDSWYSKNNTVTFDDLTTPKLMMMADRFTDQALVNPCLKPVRALGDLTTPKLMQRADRIFSTVYEEDESAPSPTMQSVDHLFSRIMKKHGDTSSIEEEDEDEDKRDELKLQLMMLRLELQEELELEENERRINVGSDIWVRGSSDDDEVSAITGITKFTKSVAPSRAKSREADLEREVLLLRTQLEAQRRR</sequence>